<organism evidence="3 4">
    <name type="scientific">Pleurostoma richardsiae</name>
    <dbReference type="NCBI Taxonomy" id="41990"/>
    <lineage>
        <taxon>Eukaryota</taxon>
        <taxon>Fungi</taxon>
        <taxon>Dikarya</taxon>
        <taxon>Ascomycota</taxon>
        <taxon>Pezizomycotina</taxon>
        <taxon>Sordariomycetes</taxon>
        <taxon>Sordariomycetidae</taxon>
        <taxon>Calosphaeriales</taxon>
        <taxon>Pleurostomataceae</taxon>
        <taxon>Pleurostoma</taxon>
    </lineage>
</organism>
<evidence type="ECO:0000256" key="1">
    <source>
        <dbReference type="SAM" id="Phobius"/>
    </source>
</evidence>
<feature type="transmembrane region" description="Helical" evidence="1">
    <location>
        <begin position="112"/>
        <end position="136"/>
    </location>
</feature>
<feature type="transmembrane region" description="Helical" evidence="1">
    <location>
        <begin position="156"/>
        <end position="180"/>
    </location>
</feature>
<comment type="caution">
    <text evidence="3">The sequence shown here is derived from an EMBL/GenBank/DDBJ whole genome shotgun (WGS) entry which is preliminary data.</text>
</comment>
<keyword evidence="3" id="KW-0808">Transferase</keyword>
<evidence type="ECO:0000259" key="2">
    <source>
        <dbReference type="Pfam" id="PF01757"/>
    </source>
</evidence>
<dbReference type="GO" id="GO:0016747">
    <property type="term" value="F:acyltransferase activity, transferring groups other than amino-acyl groups"/>
    <property type="evidence" value="ECO:0007669"/>
    <property type="project" value="InterPro"/>
</dbReference>
<keyword evidence="1" id="KW-0472">Membrane</keyword>
<proteinExistence type="predicted"/>
<feature type="transmembrane region" description="Helical" evidence="1">
    <location>
        <begin position="303"/>
        <end position="321"/>
    </location>
</feature>
<keyword evidence="1" id="KW-1133">Transmembrane helix</keyword>
<protein>
    <submittedName>
        <fullName evidence="3">Acyltransferase 3</fullName>
    </submittedName>
</protein>
<reference evidence="3" key="1">
    <citation type="submission" date="2022-07" db="EMBL/GenBank/DDBJ databases">
        <title>Fungi with potential for degradation of polypropylene.</title>
        <authorList>
            <person name="Gostincar C."/>
        </authorList>
    </citation>
    <scope>NUCLEOTIDE SEQUENCE</scope>
    <source>
        <strain evidence="3">EXF-13308</strain>
    </source>
</reference>
<dbReference type="EMBL" id="JANBVO010000011">
    <property type="protein sequence ID" value="KAJ9148933.1"/>
    <property type="molecule type" value="Genomic_DNA"/>
</dbReference>
<dbReference type="InterPro" id="IPR050879">
    <property type="entry name" value="Acyltransferase_3"/>
</dbReference>
<dbReference type="InterPro" id="IPR002656">
    <property type="entry name" value="Acyl_transf_3_dom"/>
</dbReference>
<feature type="transmembrane region" description="Helical" evidence="1">
    <location>
        <begin position="350"/>
        <end position="369"/>
    </location>
</feature>
<accession>A0AA38RV03</accession>
<gene>
    <name evidence="3" type="ORF">NKR23_g4639</name>
</gene>
<feature type="domain" description="Acyltransferase 3" evidence="2">
    <location>
        <begin position="51"/>
        <end position="422"/>
    </location>
</feature>
<dbReference type="Proteomes" id="UP001174694">
    <property type="component" value="Unassembled WGS sequence"/>
</dbReference>
<evidence type="ECO:0000313" key="4">
    <source>
        <dbReference type="Proteomes" id="UP001174694"/>
    </source>
</evidence>
<dbReference type="PANTHER" id="PTHR23028">
    <property type="entry name" value="ACETYLTRANSFERASE"/>
    <property type="match status" value="1"/>
</dbReference>
<dbReference type="Pfam" id="PF01757">
    <property type="entry name" value="Acyl_transf_3"/>
    <property type="match status" value="1"/>
</dbReference>
<dbReference type="AlphaFoldDB" id="A0AA38RV03"/>
<dbReference type="PANTHER" id="PTHR23028:SF125">
    <property type="entry name" value="ACYLTRANSFERASE"/>
    <property type="match status" value="1"/>
</dbReference>
<keyword evidence="1" id="KW-0812">Transmembrane</keyword>
<evidence type="ECO:0000313" key="3">
    <source>
        <dbReference type="EMBL" id="KAJ9148933.1"/>
    </source>
</evidence>
<keyword evidence="3" id="KW-0012">Acyltransferase</keyword>
<name>A0AA38RV03_9PEZI</name>
<sequence length="495" mass="56903">MHAQREGGLLDGIAESGSGLPWKRGLRWLKTSLWPQSAPVSDQPLKLRPTAYLDGLRGFAAFIVYWHHHELWTHAAEAGGDNAVFENAFGWNGNFHFATFYGVRNFFSGGHIAVALFYVISGYVLTLKPLSLIHAGELLKLGDNLASAFFRRWFRLYIPLIVTTFVTITIWHAFGIWNAACEPKSTYREEVWEWYADFKNFSFLFKEGGKPWLDVNQHLWSIPLEMRGSMVVYIAALALSRATTNARLLCLVLLAFYFMYIADGYYGALFVAGMLQSDLDQLAKKYEDEFPRFLRRLEPYKTFIYYHLLVIAMFLSGVPTHDYDVEHLRQNPGWYWLSYLKPQAVFDYKWFYLFWAANFIVAAVPRIPWLKRFFECRFCQYLGRISFSLYLVHGPVLHMIGDRLYAAVGWARPVGPETDKLGSWINIMPLPKTGPMGLEVAFLLPHIILLPLTLWVADVVTRAVDEPSVKIAQWMYKKIQGGPPPPKPEDAMRLA</sequence>
<keyword evidence="4" id="KW-1185">Reference proteome</keyword>